<proteinExistence type="predicted"/>
<organism evidence="2 3">
    <name type="scientific">Peronospora matthiolae</name>
    <dbReference type="NCBI Taxonomy" id="2874970"/>
    <lineage>
        <taxon>Eukaryota</taxon>
        <taxon>Sar</taxon>
        <taxon>Stramenopiles</taxon>
        <taxon>Oomycota</taxon>
        <taxon>Peronosporomycetes</taxon>
        <taxon>Peronosporales</taxon>
        <taxon>Peronosporaceae</taxon>
        <taxon>Peronospora</taxon>
    </lineage>
</organism>
<accession>A0AAV1V4P0</accession>
<gene>
    <name evidence="2" type="ORF">PM001_LOCUS25853</name>
</gene>
<dbReference type="EMBL" id="CAKLBY020000259">
    <property type="protein sequence ID" value="CAK7940703.1"/>
    <property type="molecule type" value="Genomic_DNA"/>
</dbReference>
<dbReference type="Proteomes" id="UP001162060">
    <property type="component" value="Unassembled WGS sequence"/>
</dbReference>
<dbReference type="Pfam" id="PF22936">
    <property type="entry name" value="Pol_BBD"/>
    <property type="match status" value="1"/>
</dbReference>
<dbReference type="AlphaFoldDB" id="A0AAV1V4P0"/>
<protein>
    <recommendedName>
        <fullName evidence="1">Retrovirus-related Pol polyprotein from transposon TNT 1-94-like beta-barrel domain-containing protein</fullName>
    </recommendedName>
</protein>
<evidence type="ECO:0000259" key="1">
    <source>
        <dbReference type="Pfam" id="PF22936"/>
    </source>
</evidence>
<evidence type="ECO:0000313" key="2">
    <source>
        <dbReference type="EMBL" id="CAK7940703.1"/>
    </source>
</evidence>
<reference evidence="2" key="1">
    <citation type="submission" date="2024-01" db="EMBL/GenBank/DDBJ databases">
        <authorList>
            <person name="Webb A."/>
        </authorList>
    </citation>
    <scope>NUCLEOTIDE SEQUENCE</scope>
    <source>
        <strain evidence="2">Pm1</strain>
    </source>
</reference>
<name>A0AAV1V4P0_9STRA</name>
<sequence length="178" mass="19832">MSYAREFMFSDKTICPVNVHLADDDVVEEIRWGEVVMKVKTPSGSKKGILMNLLYVPKLSRNLFSARMFTKDVVPMTVNTSSCFVDHIGQKWKVCERSGNGLFQLIMTPVKPELAYITSVAAVNLQAGMSYLWHLQLRHIGHDGLYAIVKNTFGVGIDNTSVKKYVLCNGCALGKQIG</sequence>
<comment type="caution">
    <text evidence="2">The sequence shown here is derived from an EMBL/GenBank/DDBJ whole genome shotgun (WGS) entry which is preliminary data.</text>
</comment>
<feature type="domain" description="Retrovirus-related Pol polyprotein from transposon TNT 1-94-like beta-barrel" evidence="1">
    <location>
        <begin position="1"/>
        <end position="71"/>
    </location>
</feature>
<dbReference type="InterPro" id="IPR054722">
    <property type="entry name" value="PolX-like_BBD"/>
</dbReference>
<evidence type="ECO:0000313" key="3">
    <source>
        <dbReference type="Proteomes" id="UP001162060"/>
    </source>
</evidence>